<dbReference type="OrthoDB" id="7958481at2"/>
<dbReference type="AlphaFoldDB" id="A0A5C4LGL8"/>
<evidence type="ECO:0000256" key="1">
    <source>
        <dbReference type="SAM" id="MobiDB-lite"/>
    </source>
</evidence>
<dbReference type="InterPro" id="IPR029058">
    <property type="entry name" value="AB_hydrolase_fold"/>
</dbReference>
<dbReference type="SUPFAM" id="SSF53474">
    <property type="entry name" value="alpha/beta-Hydrolases"/>
    <property type="match status" value="1"/>
</dbReference>
<proteinExistence type="predicted"/>
<evidence type="ECO:0000313" key="3">
    <source>
        <dbReference type="Proteomes" id="UP000305267"/>
    </source>
</evidence>
<sequence>MLVSTAARFEFPVILASVARMAEAYWTVPTAERRADILRICGPLYRRTPRNPEASRRARVRHGTALHVNGPDKERARMDVRAAPAGVRCPVLVMAGDHDPVSPIAFSETIVASLPPGRVRFSDSRHGGSAMHRSAPSRS</sequence>
<reference evidence="2 3" key="1">
    <citation type="submission" date="2019-06" db="EMBL/GenBank/DDBJ databases">
        <title>Genome of Methylobacterium sp. 17Sr1-39.</title>
        <authorList>
            <person name="Seo T."/>
        </authorList>
    </citation>
    <scope>NUCLEOTIDE SEQUENCE [LARGE SCALE GENOMIC DNA]</scope>
    <source>
        <strain evidence="2 3">17Sr1-39</strain>
    </source>
</reference>
<accession>A0A5C4LGL8</accession>
<evidence type="ECO:0000313" key="2">
    <source>
        <dbReference type="EMBL" id="TNC13267.1"/>
    </source>
</evidence>
<comment type="caution">
    <text evidence="2">The sequence shown here is derived from an EMBL/GenBank/DDBJ whole genome shotgun (WGS) entry which is preliminary data.</text>
</comment>
<dbReference type="RefSeq" id="WP_139035708.1">
    <property type="nucleotide sequence ID" value="NZ_VDDA01000004.1"/>
</dbReference>
<dbReference type="Gene3D" id="3.40.50.1820">
    <property type="entry name" value="alpha/beta hydrolase"/>
    <property type="match status" value="1"/>
</dbReference>
<dbReference type="Proteomes" id="UP000305267">
    <property type="component" value="Unassembled WGS sequence"/>
</dbReference>
<protein>
    <recommendedName>
        <fullName evidence="4">Peptidase S33 tripeptidyl aminopeptidase-like C-terminal domain-containing protein</fullName>
    </recommendedName>
</protein>
<keyword evidence="3" id="KW-1185">Reference proteome</keyword>
<dbReference type="EMBL" id="VDDA01000004">
    <property type="protein sequence ID" value="TNC13267.1"/>
    <property type="molecule type" value="Genomic_DNA"/>
</dbReference>
<gene>
    <name evidence="2" type="ORF">FF100_10605</name>
</gene>
<name>A0A5C4LGL8_9HYPH</name>
<feature type="region of interest" description="Disordered" evidence="1">
    <location>
        <begin position="48"/>
        <end position="76"/>
    </location>
</feature>
<organism evidence="2 3">
    <name type="scientific">Methylobacterium terricola</name>
    <dbReference type="NCBI Taxonomy" id="2583531"/>
    <lineage>
        <taxon>Bacteria</taxon>
        <taxon>Pseudomonadati</taxon>
        <taxon>Pseudomonadota</taxon>
        <taxon>Alphaproteobacteria</taxon>
        <taxon>Hyphomicrobiales</taxon>
        <taxon>Methylobacteriaceae</taxon>
        <taxon>Methylobacterium</taxon>
    </lineage>
</organism>
<evidence type="ECO:0008006" key="4">
    <source>
        <dbReference type="Google" id="ProtNLM"/>
    </source>
</evidence>